<dbReference type="PANTHER" id="PTHR23502:SF132">
    <property type="entry name" value="POLYAMINE TRANSPORTER 2-RELATED"/>
    <property type="match status" value="1"/>
</dbReference>
<feature type="transmembrane region" description="Helical" evidence="8">
    <location>
        <begin position="74"/>
        <end position="97"/>
    </location>
</feature>
<keyword evidence="3 8" id="KW-0813">Transport</keyword>
<dbReference type="AlphaFoldDB" id="A0A0M3ASU7"/>
<dbReference type="NCBIfam" id="TIGR00710">
    <property type="entry name" value="efflux_Bcr_CflA"/>
    <property type="match status" value="1"/>
</dbReference>
<dbReference type="SUPFAM" id="SSF103473">
    <property type="entry name" value="MFS general substrate transporter"/>
    <property type="match status" value="1"/>
</dbReference>
<keyword evidence="11" id="KW-1185">Reference proteome</keyword>
<keyword evidence="5 8" id="KW-0812">Transmembrane</keyword>
<sequence>MTALPTQRILLLASFAALTPMAVDMYLPAMPGLADDLGVGMSAASYSISAFFFGVAFGQLFAGPLSDRHGRKPVIAGGLILFIAASVAAALCDSFLLLMLARVTQAFGACAATVAGRAIVRDCLDLREAARTFSLLALVGSIAPILAPMLGTLVTKFGDWRSIFQVMGGFALVVLVCQLAFMPETRSAAAESQSRSESPLRSYLTLLGNRRILGYLLAASGNSACLFTYIANSATVLMKGYGLNPFAFSLAFGANAVGLLIANQSNRHMLKSRDVETVLRRSAVSAAIMGPLFLLFALTQIGGLPFLMLLLFAGVSSTAIVQANVMAGALSVDPLRAGSTSALYGATTFAFGTLAASLAATLEYGSGSGMAFIIALGFMLCSASILLLIIQRPKSKMTGETV</sequence>
<gene>
    <name evidence="10" type="ORF">YP76_13155</name>
</gene>
<evidence type="ECO:0000313" key="10">
    <source>
        <dbReference type="EMBL" id="KKW92016.1"/>
    </source>
</evidence>
<dbReference type="InterPro" id="IPR011701">
    <property type="entry name" value="MFS"/>
</dbReference>
<dbReference type="PATRIC" id="fig|56193.3.peg.2738"/>
<dbReference type="Pfam" id="PF07690">
    <property type="entry name" value="MFS_1"/>
    <property type="match status" value="1"/>
</dbReference>
<comment type="subcellular location">
    <subcellularLocation>
        <location evidence="8">Cell inner membrane</location>
        <topology evidence="8">Multi-pass membrane protein</topology>
    </subcellularLocation>
    <subcellularLocation>
        <location evidence="1">Cell membrane</location>
        <topology evidence="1">Multi-pass membrane protein</topology>
    </subcellularLocation>
</comment>
<feature type="transmembrane region" description="Helical" evidence="8">
    <location>
        <begin position="163"/>
        <end position="182"/>
    </location>
</feature>
<evidence type="ECO:0000256" key="8">
    <source>
        <dbReference type="RuleBase" id="RU365088"/>
    </source>
</evidence>
<dbReference type="PROSITE" id="PS50850">
    <property type="entry name" value="MFS"/>
    <property type="match status" value="1"/>
</dbReference>
<feature type="transmembrane region" description="Helical" evidence="8">
    <location>
        <begin position="283"/>
        <end position="301"/>
    </location>
</feature>
<dbReference type="Gene3D" id="1.20.1720.10">
    <property type="entry name" value="Multidrug resistance protein D"/>
    <property type="match status" value="1"/>
</dbReference>
<reference evidence="10 11" key="1">
    <citation type="submission" date="2015-04" db="EMBL/GenBank/DDBJ databases">
        <title>Genome sequence of aromatic hydrocarbons-degrading Sphingobium chungbukense DJ77.</title>
        <authorList>
            <person name="Kim Y.-C."/>
            <person name="Chae J.-C."/>
        </authorList>
    </citation>
    <scope>NUCLEOTIDE SEQUENCE [LARGE SCALE GENOMIC DNA]</scope>
    <source>
        <strain evidence="10 11">DJ77</strain>
    </source>
</reference>
<evidence type="ECO:0000313" key="11">
    <source>
        <dbReference type="Proteomes" id="UP000033874"/>
    </source>
</evidence>
<comment type="similarity">
    <text evidence="2 8">Belongs to the major facilitator superfamily. Bcr/CmlA family.</text>
</comment>
<accession>A0A0M3ASU7</accession>
<feature type="domain" description="Major facilitator superfamily (MFS) profile" evidence="9">
    <location>
        <begin position="8"/>
        <end position="394"/>
    </location>
</feature>
<dbReference type="CDD" id="cd17320">
    <property type="entry name" value="MFS_MdfA_MDR_like"/>
    <property type="match status" value="1"/>
</dbReference>
<evidence type="ECO:0000256" key="6">
    <source>
        <dbReference type="ARBA" id="ARBA00022989"/>
    </source>
</evidence>
<organism evidence="10 11">
    <name type="scientific">Sphingobium chungbukense</name>
    <dbReference type="NCBI Taxonomy" id="56193"/>
    <lineage>
        <taxon>Bacteria</taxon>
        <taxon>Pseudomonadati</taxon>
        <taxon>Pseudomonadota</taxon>
        <taxon>Alphaproteobacteria</taxon>
        <taxon>Sphingomonadales</taxon>
        <taxon>Sphingomonadaceae</taxon>
        <taxon>Sphingobium</taxon>
    </lineage>
</organism>
<feature type="transmembrane region" description="Helical" evidence="8">
    <location>
        <begin position="132"/>
        <end position="151"/>
    </location>
</feature>
<dbReference type="GO" id="GO:1990961">
    <property type="term" value="P:xenobiotic detoxification by transmembrane export across the plasma membrane"/>
    <property type="evidence" value="ECO:0007669"/>
    <property type="project" value="InterPro"/>
</dbReference>
<dbReference type="InterPro" id="IPR004812">
    <property type="entry name" value="Efflux_drug-R_Bcr/CmlA"/>
</dbReference>
<evidence type="ECO:0000256" key="3">
    <source>
        <dbReference type="ARBA" id="ARBA00022448"/>
    </source>
</evidence>
<feature type="transmembrane region" description="Helical" evidence="8">
    <location>
        <begin position="212"/>
        <end position="231"/>
    </location>
</feature>
<feature type="transmembrane region" description="Helical" evidence="8">
    <location>
        <begin position="44"/>
        <end position="62"/>
    </location>
</feature>
<name>A0A0M3ASU7_9SPHN</name>
<dbReference type="GO" id="GO:0005886">
    <property type="term" value="C:plasma membrane"/>
    <property type="evidence" value="ECO:0007669"/>
    <property type="project" value="UniProtKB-SubCell"/>
</dbReference>
<dbReference type="Proteomes" id="UP000033874">
    <property type="component" value="Unassembled WGS sequence"/>
</dbReference>
<dbReference type="InterPro" id="IPR036259">
    <property type="entry name" value="MFS_trans_sf"/>
</dbReference>
<evidence type="ECO:0000256" key="1">
    <source>
        <dbReference type="ARBA" id="ARBA00004651"/>
    </source>
</evidence>
<evidence type="ECO:0000256" key="4">
    <source>
        <dbReference type="ARBA" id="ARBA00022475"/>
    </source>
</evidence>
<feature type="transmembrane region" description="Helical" evidence="8">
    <location>
        <begin position="368"/>
        <end position="390"/>
    </location>
</feature>
<proteinExistence type="inferred from homology"/>
<feature type="transmembrane region" description="Helical" evidence="8">
    <location>
        <begin position="342"/>
        <end position="362"/>
    </location>
</feature>
<keyword evidence="7 8" id="KW-0472">Membrane</keyword>
<evidence type="ECO:0000256" key="5">
    <source>
        <dbReference type="ARBA" id="ARBA00022692"/>
    </source>
</evidence>
<evidence type="ECO:0000256" key="2">
    <source>
        <dbReference type="ARBA" id="ARBA00006236"/>
    </source>
</evidence>
<keyword evidence="4" id="KW-1003">Cell membrane</keyword>
<dbReference type="EMBL" id="LBIC01000005">
    <property type="protein sequence ID" value="KKW92016.1"/>
    <property type="molecule type" value="Genomic_DNA"/>
</dbReference>
<feature type="transmembrane region" description="Helical" evidence="8">
    <location>
        <begin position="243"/>
        <end position="262"/>
    </location>
</feature>
<feature type="transmembrane region" description="Helical" evidence="8">
    <location>
        <begin position="103"/>
        <end position="120"/>
    </location>
</feature>
<feature type="transmembrane region" description="Helical" evidence="8">
    <location>
        <begin position="307"/>
        <end position="330"/>
    </location>
</feature>
<evidence type="ECO:0000256" key="7">
    <source>
        <dbReference type="ARBA" id="ARBA00023136"/>
    </source>
</evidence>
<protein>
    <recommendedName>
        <fullName evidence="8">Bcr/CflA family efflux transporter</fullName>
    </recommendedName>
</protein>
<dbReference type="PANTHER" id="PTHR23502">
    <property type="entry name" value="MAJOR FACILITATOR SUPERFAMILY"/>
    <property type="match status" value="1"/>
</dbReference>
<dbReference type="InterPro" id="IPR020846">
    <property type="entry name" value="MFS_dom"/>
</dbReference>
<dbReference type="STRING" id="56193.YP76_13155"/>
<keyword evidence="8" id="KW-0997">Cell inner membrane</keyword>
<dbReference type="GO" id="GO:0042910">
    <property type="term" value="F:xenobiotic transmembrane transporter activity"/>
    <property type="evidence" value="ECO:0007669"/>
    <property type="project" value="InterPro"/>
</dbReference>
<evidence type="ECO:0000259" key="9">
    <source>
        <dbReference type="PROSITE" id="PS50850"/>
    </source>
</evidence>
<keyword evidence="6 8" id="KW-1133">Transmembrane helix</keyword>
<comment type="caution">
    <text evidence="8">Lacks conserved residue(s) required for the propagation of feature annotation.</text>
</comment>
<comment type="caution">
    <text evidence="10">The sequence shown here is derived from an EMBL/GenBank/DDBJ whole genome shotgun (WGS) entry which is preliminary data.</text>
</comment>
<dbReference type="RefSeq" id="WP_046764022.1">
    <property type="nucleotide sequence ID" value="NZ_LBIC01000005.1"/>
</dbReference>